<feature type="compositionally biased region" description="Basic residues" evidence="1">
    <location>
        <begin position="431"/>
        <end position="442"/>
    </location>
</feature>
<dbReference type="Proteomes" id="UP000054477">
    <property type="component" value="Unassembled WGS sequence"/>
</dbReference>
<feature type="compositionally biased region" description="Pro residues" evidence="1">
    <location>
        <begin position="115"/>
        <end position="130"/>
    </location>
</feature>
<evidence type="ECO:0000313" key="3">
    <source>
        <dbReference type="Proteomes" id="UP000054477"/>
    </source>
</evidence>
<dbReference type="EMBL" id="KN838844">
    <property type="protein sequence ID" value="KIJ93426.1"/>
    <property type="molecule type" value="Genomic_DNA"/>
</dbReference>
<proteinExistence type="predicted"/>
<feature type="region of interest" description="Disordered" evidence="1">
    <location>
        <begin position="108"/>
        <end position="135"/>
    </location>
</feature>
<dbReference type="HOGENOM" id="CLU_619739_0_0_1"/>
<feature type="compositionally biased region" description="Polar residues" evidence="1">
    <location>
        <begin position="11"/>
        <end position="22"/>
    </location>
</feature>
<feature type="region of interest" description="Disordered" evidence="1">
    <location>
        <begin position="1"/>
        <end position="43"/>
    </location>
</feature>
<feature type="compositionally biased region" description="Basic and acidic residues" evidence="1">
    <location>
        <begin position="171"/>
        <end position="193"/>
    </location>
</feature>
<gene>
    <name evidence="2" type="ORF">K443DRAFT_12869</name>
</gene>
<feature type="region of interest" description="Disordered" evidence="1">
    <location>
        <begin position="171"/>
        <end position="204"/>
    </location>
</feature>
<feature type="compositionally biased region" description="Basic and acidic residues" evidence="1">
    <location>
        <begin position="352"/>
        <end position="378"/>
    </location>
</feature>
<evidence type="ECO:0000256" key="1">
    <source>
        <dbReference type="SAM" id="MobiDB-lite"/>
    </source>
</evidence>
<organism evidence="2 3">
    <name type="scientific">Laccaria amethystina LaAM-08-1</name>
    <dbReference type="NCBI Taxonomy" id="1095629"/>
    <lineage>
        <taxon>Eukaryota</taxon>
        <taxon>Fungi</taxon>
        <taxon>Dikarya</taxon>
        <taxon>Basidiomycota</taxon>
        <taxon>Agaricomycotina</taxon>
        <taxon>Agaricomycetes</taxon>
        <taxon>Agaricomycetidae</taxon>
        <taxon>Agaricales</taxon>
        <taxon>Agaricineae</taxon>
        <taxon>Hydnangiaceae</taxon>
        <taxon>Laccaria</taxon>
    </lineage>
</organism>
<reference evidence="2 3" key="1">
    <citation type="submission" date="2014-04" db="EMBL/GenBank/DDBJ databases">
        <authorList>
            <consortium name="DOE Joint Genome Institute"/>
            <person name="Kuo A."/>
            <person name="Kohler A."/>
            <person name="Nagy L.G."/>
            <person name="Floudas D."/>
            <person name="Copeland A."/>
            <person name="Barry K.W."/>
            <person name="Cichocki N."/>
            <person name="Veneault-Fourrey C."/>
            <person name="LaButti K."/>
            <person name="Lindquist E.A."/>
            <person name="Lipzen A."/>
            <person name="Lundell T."/>
            <person name="Morin E."/>
            <person name="Murat C."/>
            <person name="Sun H."/>
            <person name="Tunlid A."/>
            <person name="Henrissat B."/>
            <person name="Grigoriev I.V."/>
            <person name="Hibbett D.S."/>
            <person name="Martin F."/>
            <person name="Nordberg H.P."/>
            <person name="Cantor M.N."/>
            <person name="Hua S.X."/>
        </authorList>
    </citation>
    <scope>NUCLEOTIDE SEQUENCE [LARGE SCALE GENOMIC DNA]</scope>
    <source>
        <strain evidence="2 3">LaAM-08-1</strain>
    </source>
</reference>
<sequence length="442" mass="47372">MPPSPPPTMSARDQQAANQTTGLAVVPAKPNKHNETVVSDSDDAINDAAIAVEEANDGEQGGKKGKKEDFTLSHRFHLDSRWTPERTSANPDTRFGVTNNANLLLPTTTIHDNHPPPPPTTNTPTPPPSTTPTATTTATATVVVLHKPRHHQTADVARQWFIWVCHVDGDSQDAKRDPATPNFEDHATKERGKGATGGQGNKGPAAARYVVHTIDGNRAIDRVLSPPLSNPLTHLHRTTAQDHAHPFTRGPHDDDTALHQWELPRTLTAPPFMNVDHPHKIENAKGTPARLQPIERKLLAAGTSVTLPERPACSQVGSVLPPAPTVSSSCARVDREPKLTAVKVTTASDNEDTSHGSEHQADSGDHDTNSDSDSDHDIGGHIAKIISATVRIGPPSRAKATQPSEAVTAAADTSEPGILDVKMHSPPYVKSSRRGRARTWSI</sequence>
<protein>
    <submittedName>
        <fullName evidence="2">Uncharacterized protein</fullName>
    </submittedName>
</protein>
<reference evidence="3" key="2">
    <citation type="submission" date="2015-01" db="EMBL/GenBank/DDBJ databases">
        <title>Evolutionary Origins and Diversification of the Mycorrhizal Mutualists.</title>
        <authorList>
            <consortium name="DOE Joint Genome Institute"/>
            <consortium name="Mycorrhizal Genomics Consortium"/>
            <person name="Kohler A."/>
            <person name="Kuo A."/>
            <person name="Nagy L.G."/>
            <person name="Floudas D."/>
            <person name="Copeland A."/>
            <person name="Barry K.W."/>
            <person name="Cichocki N."/>
            <person name="Veneault-Fourrey C."/>
            <person name="LaButti K."/>
            <person name="Lindquist E.A."/>
            <person name="Lipzen A."/>
            <person name="Lundell T."/>
            <person name="Morin E."/>
            <person name="Murat C."/>
            <person name="Riley R."/>
            <person name="Ohm R."/>
            <person name="Sun H."/>
            <person name="Tunlid A."/>
            <person name="Henrissat B."/>
            <person name="Grigoriev I.V."/>
            <person name="Hibbett D.S."/>
            <person name="Martin F."/>
        </authorList>
    </citation>
    <scope>NUCLEOTIDE SEQUENCE [LARGE SCALE GENOMIC DNA]</scope>
    <source>
        <strain evidence="3">LaAM-08-1</strain>
    </source>
</reference>
<keyword evidence="3" id="KW-1185">Reference proteome</keyword>
<feature type="region of interest" description="Disordered" evidence="1">
    <location>
        <begin position="390"/>
        <end position="442"/>
    </location>
</feature>
<feature type="region of interest" description="Disordered" evidence="1">
    <location>
        <begin position="345"/>
        <end position="378"/>
    </location>
</feature>
<accession>A0A0C9X744</accession>
<dbReference type="AlphaFoldDB" id="A0A0C9X744"/>
<evidence type="ECO:0000313" key="2">
    <source>
        <dbReference type="EMBL" id="KIJ93426.1"/>
    </source>
</evidence>
<name>A0A0C9X744_9AGAR</name>